<dbReference type="SUPFAM" id="SSF46785">
    <property type="entry name" value="Winged helix' DNA-binding domain"/>
    <property type="match status" value="1"/>
</dbReference>
<name>A0A2S9JEV8_9SPHI</name>
<dbReference type="PANTHER" id="PTHR42756">
    <property type="entry name" value="TRANSCRIPTIONAL REGULATOR, MARR"/>
    <property type="match status" value="1"/>
</dbReference>
<dbReference type="Pfam" id="PF12802">
    <property type="entry name" value="MarR_2"/>
    <property type="match status" value="1"/>
</dbReference>
<evidence type="ECO:0000313" key="6">
    <source>
        <dbReference type="Proteomes" id="UP000238642"/>
    </source>
</evidence>
<dbReference type="AlphaFoldDB" id="A0A2S9JEV8"/>
<evidence type="ECO:0000259" key="4">
    <source>
        <dbReference type="PROSITE" id="PS50995"/>
    </source>
</evidence>
<evidence type="ECO:0000256" key="1">
    <source>
        <dbReference type="ARBA" id="ARBA00023015"/>
    </source>
</evidence>
<sequence length="153" mass="17310">MSQDNTIDYFLKTCWQTVANKYNVIASQFGFTQAAGYILINIHKEGASVSQIANATGVKTTSLSRVLNNLEALGFIYREVNASDKRSVKVYLTPLGVEKRTLAKDVVRNFNEFLESRIPEEERVQLIQSLQKINTLAATYQLDKEEKAKDIRC</sequence>
<dbReference type="InterPro" id="IPR011991">
    <property type="entry name" value="ArsR-like_HTH"/>
</dbReference>
<accession>A0A2S9JEV8</accession>
<keyword evidence="6" id="KW-1185">Reference proteome</keyword>
<dbReference type="GO" id="GO:0003700">
    <property type="term" value="F:DNA-binding transcription factor activity"/>
    <property type="evidence" value="ECO:0007669"/>
    <property type="project" value="InterPro"/>
</dbReference>
<dbReference type="InterPro" id="IPR023187">
    <property type="entry name" value="Tscrpt_reg_MarR-type_CS"/>
</dbReference>
<gene>
    <name evidence="5" type="ORF">C5749_18740</name>
</gene>
<dbReference type="SMART" id="SM00347">
    <property type="entry name" value="HTH_MARR"/>
    <property type="match status" value="1"/>
</dbReference>
<dbReference type="PANTHER" id="PTHR42756:SF1">
    <property type="entry name" value="TRANSCRIPTIONAL REPRESSOR OF EMRAB OPERON"/>
    <property type="match status" value="1"/>
</dbReference>
<keyword evidence="1" id="KW-0805">Transcription regulation</keyword>
<evidence type="ECO:0000256" key="3">
    <source>
        <dbReference type="ARBA" id="ARBA00023163"/>
    </source>
</evidence>
<keyword evidence="3" id="KW-0804">Transcription</keyword>
<dbReference type="InterPro" id="IPR000835">
    <property type="entry name" value="HTH_MarR-typ"/>
</dbReference>
<dbReference type="InterPro" id="IPR036388">
    <property type="entry name" value="WH-like_DNA-bd_sf"/>
</dbReference>
<organism evidence="5 6">
    <name type="scientific">Sphingobacterium gobiense</name>
    <dbReference type="NCBI Taxonomy" id="1382456"/>
    <lineage>
        <taxon>Bacteria</taxon>
        <taxon>Pseudomonadati</taxon>
        <taxon>Bacteroidota</taxon>
        <taxon>Sphingobacteriia</taxon>
        <taxon>Sphingobacteriales</taxon>
        <taxon>Sphingobacteriaceae</taxon>
        <taxon>Sphingobacterium</taxon>
    </lineage>
</organism>
<evidence type="ECO:0000313" key="5">
    <source>
        <dbReference type="EMBL" id="PRD51444.1"/>
    </source>
</evidence>
<dbReference type="RefSeq" id="WP_105727732.1">
    <property type="nucleotide sequence ID" value="NZ_PVBS01000005.1"/>
</dbReference>
<proteinExistence type="predicted"/>
<dbReference type="Gene3D" id="1.10.10.10">
    <property type="entry name" value="Winged helix-like DNA-binding domain superfamily/Winged helix DNA-binding domain"/>
    <property type="match status" value="1"/>
</dbReference>
<protein>
    <submittedName>
        <fullName evidence="5">MarR family transcriptional regulator</fullName>
    </submittedName>
</protein>
<evidence type="ECO:0000256" key="2">
    <source>
        <dbReference type="ARBA" id="ARBA00023125"/>
    </source>
</evidence>
<dbReference type="GO" id="GO:0003677">
    <property type="term" value="F:DNA binding"/>
    <property type="evidence" value="ECO:0007669"/>
    <property type="project" value="UniProtKB-KW"/>
</dbReference>
<dbReference type="PRINTS" id="PR00598">
    <property type="entry name" value="HTHMARR"/>
</dbReference>
<feature type="domain" description="HTH marR-type" evidence="4">
    <location>
        <begin position="1"/>
        <end position="135"/>
    </location>
</feature>
<dbReference type="CDD" id="cd00090">
    <property type="entry name" value="HTH_ARSR"/>
    <property type="match status" value="1"/>
</dbReference>
<reference evidence="5 6" key="1">
    <citation type="submission" date="2018-02" db="EMBL/GenBank/DDBJ databases">
        <title>The draft genome of Sphingobacterium gobiense H7.</title>
        <authorList>
            <person name="Li L."/>
            <person name="Liu L."/>
            <person name="Zhang X."/>
            <person name="Wang T."/>
            <person name="Liang L."/>
        </authorList>
    </citation>
    <scope>NUCLEOTIDE SEQUENCE [LARGE SCALE GENOMIC DNA]</scope>
    <source>
        <strain evidence="5 6">ACCC 05757</strain>
    </source>
</reference>
<dbReference type="InterPro" id="IPR036390">
    <property type="entry name" value="WH_DNA-bd_sf"/>
</dbReference>
<dbReference type="PROSITE" id="PS50995">
    <property type="entry name" value="HTH_MARR_2"/>
    <property type="match status" value="1"/>
</dbReference>
<dbReference type="OrthoDB" id="1467380at2"/>
<dbReference type="EMBL" id="PVBS01000005">
    <property type="protein sequence ID" value="PRD51444.1"/>
    <property type="molecule type" value="Genomic_DNA"/>
</dbReference>
<keyword evidence="2" id="KW-0238">DNA-binding</keyword>
<dbReference type="Proteomes" id="UP000238642">
    <property type="component" value="Unassembled WGS sequence"/>
</dbReference>
<dbReference type="PROSITE" id="PS01117">
    <property type="entry name" value="HTH_MARR_1"/>
    <property type="match status" value="1"/>
</dbReference>
<comment type="caution">
    <text evidence="5">The sequence shown here is derived from an EMBL/GenBank/DDBJ whole genome shotgun (WGS) entry which is preliminary data.</text>
</comment>